<evidence type="ECO:0000256" key="5">
    <source>
        <dbReference type="ARBA" id="ARBA00022741"/>
    </source>
</evidence>
<keyword evidence="4" id="KW-0808">Transferase</keyword>
<evidence type="ECO:0000259" key="10">
    <source>
        <dbReference type="PROSITE" id="PS50109"/>
    </source>
</evidence>
<protein>
    <recommendedName>
        <fullName evidence="2">histidine kinase</fullName>
        <ecNumber evidence="2">2.7.13.3</ecNumber>
    </recommendedName>
</protein>
<dbReference type="InterPro" id="IPR050482">
    <property type="entry name" value="Sensor_HK_TwoCompSys"/>
</dbReference>
<evidence type="ECO:0000313" key="12">
    <source>
        <dbReference type="Proteomes" id="UP000663935"/>
    </source>
</evidence>
<dbReference type="Gene3D" id="3.30.565.10">
    <property type="entry name" value="Histidine kinase-like ATPase, C-terminal domain"/>
    <property type="match status" value="1"/>
</dbReference>
<comment type="catalytic activity">
    <reaction evidence="1">
        <text>ATP + protein L-histidine = ADP + protein N-phospho-L-histidine.</text>
        <dbReference type="EC" id="2.7.13.3"/>
    </reaction>
</comment>
<dbReference type="Proteomes" id="UP000663935">
    <property type="component" value="Chromosome"/>
</dbReference>
<dbReference type="InterPro" id="IPR003594">
    <property type="entry name" value="HATPase_dom"/>
</dbReference>
<dbReference type="RefSeq" id="WP_207970883.1">
    <property type="nucleotide sequence ID" value="NZ_CP071795.1"/>
</dbReference>
<proteinExistence type="predicted"/>
<dbReference type="Gene3D" id="1.20.5.1930">
    <property type="match status" value="1"/>
</dbReference>
<keyword evidence="12" id="KW-1185">Reference proteome</keyword>
<dbReference type="InterPro" id="IPR005467">
    <property type="entry name" value="His_kinase_dom"/>
</dbReference>
<accession>A0ABX7SR27</accession>
<keyword evidence="8" id="KW-0902">Two-component regulatory system</keyword>
<keyword evidence="7" id="KW-0067">ATP-binding</keyword>
<keyword evidence="6" id="KW-0418">Kinase</keyword>
<dbReference type="InterPro" id="IPR011712">
    <property type="entry name" value="Sig_transdc_His_kin_sub3_dim/P"/>
</dbReference>
<organism evidence="11 12">
    <name type="scientific">Polaribacter batillariae</name>
    <dbReference type="NCBI Taxonomy" id="2808900"/>
    <lineage>
        <taxon>Bacteria</taxon>
        <taxon>Pseudomonadati</taxon>
        <taxon>Bacteroidota</taxon>
        <taxon>Flavobacteriia</taxon>
        <taxon>Flavobacteriales</taxon>
        <taxon>Flavobacteriaceae</taxon>
    </lineage>
</organism>
<evidence type="ECO:0000256" key="9">
    <source>
        <dbReference type="SAM" id="Phobius"/>
    </source>
</evidence>
<evidence type="ECO:0000256" key="1">
    <source>
        <dbReference type="ARBA" id="ARBA00000085"/>
    </source>
</evidence>
<reference evidence="11 12" key="1">
    <citation type="submission" date="2021-03" db="EMBL/GenBank/DDBJ databases">
        <title>Complete genome of Polaribacter_sp.G4M1.</title>
        <authorList>
            <person name="Jeong S.W."/>
            <person name="Bae J.W."/>
        </authorList>
    </citation>
    <scope>NUCLEOTIDE SEQUENCE [LARGE SCALE GENOMIC DNA]</scope>
    <source>
        <strain evidence="11 12">G4M1</strain>
    </source>
</reference>
<dbReference type="PROSITE" id="PS50109">
    <property type="entry name" value="HIS_KIN"/>
    <property type="match status" value="1"/>
</dbReference>
<feature type="transmembrane region" description="Helical" evidence="9">
    <location>
        <begin position="23"/>
        <end position="43"/>
    </location>
</feature>
<dbReference type="Pfam" id="PF07730">
    <property type="entry name" value="HisKA_3"/>
    <property type="match status" value="1"/>
</dbReference>
<evidence type="ECO:0000313" key="11">
    <source>
        <dbReference type="EMBL" id="QTD36700.1"/>
    </source>
</evidence>
<sequence>MKEIAIQKEQLLEKEFAIKNRNLYAILLGSALLILAIIFFAIYKRNQFKQKQLQKEIDLKDALATIKTQNKLQEQRLIISRDLHDNIGSQLTFIISSVDNLKFVTKDANTKLKDKLSGISTFTSETIHQLRDTIWAMNKSEITVEDLHTRILSFVEKAKNATENIDFIVNYNIDKNQAFSSLEGMNIFRVIQEAINNAIKYAKATKIEIKIDKKENQFVISVIDNGVGFDINNVQLGNGLSNMEKRMSEINGKVIINTTKKQGTEIKISCAL</sequence>
<keyword evidence="9" id="KW-0812">Transmembrane</keyword>
<keyword evidence="9" id="KW-1133">Transmembrane helix</keyword>
<keyword evidence="3" id="KW-0597">Phosphoprotein</keyword>
<evidence type="ECO:0000256" key="7">
    <source>
        <dbReference type="ARBA" id="ARBA00022840"/>
    </source>
</evidence>
<dbReference type="EMBL" id="CP071795">
    <property type="protein sequence ID" value="QTD36700.1"/>
    <property type="molecule type" value="Genomic_DNA"/>
</dbReference>
<dbReference type="EC" id="2.7.13.3" evidence="2"/>
<dbReference type="PANTHER" id="PTHR24421">
    <property type="entry name" value="NITRATE/NITRITE SENSOR PROTEIN NARX-RELATED"/>
    <property type="match status" value="1"/>
</dbReference>
<dbReference type="SUPFAM" id="SSF55874">
    <property type="entry name" value="ATPase domain of HSP90 chaperone/DNA topoisomerase II/histidine kinase"/>
    <property type="match status" value="1"/>
</dbReference>
<dbReference type="CDD" id="cd16917">
    <property type="entry name" value="HATPase_UhpB-NarQ-NarX-like"/>
    <property type="match status" value="1"/>
</dbReference>
<evidence type="ECO:0000256" key="2">
    <source>
        <dbReference type="ARBA" id="ARBA00012438"/>
    </source>
</evidence>
<dbReference type="PANTHER" id="PTHR24421:SF10">
    <property type="entry name" value="NITRATE_NITRITE SENSOR PROTEIN NARQ"/>
    <property type="match status" value="1"/>
</dbReference>
<evidence type="ECO:0000256" key="4">
    <source>
        <dbReference type="ARBA" id="ARBA00022679"/>
    </source>
</evidence>
<keyword evidence="5" id="KW-0547">Nucleotide-binding</keyword>
<dbReference type="InterPro" id="IPR036890">
    <property type="entry name" value="HATPase_C_sf"/>
</dbReference>
<name>A0ABX7SR27_9FLAO</name>
<keyword evidence="9" id="KW-0472">Membrane</keyword>
<feature type="domain" description="Histidine kinase" evidence="10">
    <location>
        <begin position="82"/>
        <end position="272"/>
    </location>
</feature>
<evidence type="ECO:0000256" key="8">
    <source>
        <dbReference type="ARBA" id="ARBA00023012"/>
    </source>
</evidence>
<dbReference type="Pfam" id="PF02518">
    <property type="entry name" value="HATPase_c"/>
    <property type="match status" value="1"/>
</dbReference>
<evidence type="ECO:0000256" key="6">
    <source>
        <dbReference type="ARBA" id="ARBA00022777"/>
    </source>
</evidence>
<dbReference type="SMART" id="SM00387">
    <property type="entry name" value="HATPase_c"/>
    <property type="match status" value="1"/>
</dbReference>
<evidence type="ECO:0000256" key="3">
    <source>
        <dbReference type="ARBA" id="ARBA00022553"/>
    </source>
</evidence>
<gene>
    <name evidence="11" type="ORF">JL193_11175</name>
</gene>